<dbReference type="GO" id="GO:0000027">
    <property type="term" value="P:ribosomal large subunit assembly"/>
    <property type="evidence" value="ECO:0007669"/>
    <property type="project" value="TreeGrafter"/>
</dbReference>
<evidence type="ECO:0000256" key="2">
    <source>
        <dbReference type="ARBA" id="ARBA00022574"/>
    </source>
</evidence>
<feature type="repeat" description="WD" evidence="5">
    <location>
        <begin position="135"/>
        <end position="149"/>
    </location>
</feature>
<accession>A0A813IB87</accession>
<feature type="repeat" description="WD" evidence="5">
    <location>
        <begin position="77"/>
        <end position="111"/>
    </location>
</feature>
<dbReference type="InterPro" id="IPR036322">
    <property type="entry name" value="WD40_repeat_dom_sf"/>
</dbReference>
<dbReference type="Gene3D" id="2.130.10.10">
    <property type="entry name" value="YVTN repeat-like/Quinoprotein amine dehydrogenase"/>
    <property type="match status" value="1"/>
</dbReference>
<dbReference type="PANTHER" id="PTHR19848">
    <property type="entry name" value="WD40 REPEAT PROTEIN"/>
    <property type="match status" value="1"/>
</dbReference>
<keyword evidence="2 5" id="KW-0853">WD repeat</keyword>
<dbReference type="PROSITE" id="PS50082">
    <property type="entry name" value="WD_REPEATS_2"/>
    <property type="match status" value="2"/>
</dbReference>
<name>A0A813IB87_POLGL</name>
<keyword evidence="4" id="KW-0539">Nucleus</keyword>
<evidence type="ECO:0000256" key="3">
    <source>
        <dbReference type="ARBA" id="ARBA00022737"/>
    </source>
</evidence>
<evidence type="ECO:0008006" key="8">
    <source>
        <dbReference type="Google" id="ProtNLM"/>
    </source>
</evidence>
<evidence type="ECO:0000313" key="7">
    <source>
        <dbReference type="Proteomes" id="UP000626109"/>
    </source>
</evidence>
<dbReference type="Pfam" id="PF00400">
    <property type="entry name" value="WD40"/>
    <property type="match status" value="2"/>
</dbReference>
<dbReference type="PANTHER" id="PTHR19848:SF0">
    <property type="entry name" value="NOTCHLESS PROTEIN HOMOLOG 1"/>
    <property type="match status" value="1"/>
</dbReference>
<evidence type="ECO:0000256" key="1">
    <source>
        <dbReference type="ARBA" id="ARBA00004604"/>
    </source>
</evidence>
<evidence type="ECO:0000256" key="5">
    <source>
        <dbReference type="PROSITE-ProRule" id="PRU00221"/>
    </source>
</evidence>
<evidence type="ECO:0000256" key="4">
    <source>
        <dbReference type="ARBA" id="ARBA00023242"/>
    </source>
</evidence>
<dbReference type="InterPro" id="IPR001680">
    <property type="entry name" value="WD40_rpt"/>
</dbReference>
<dbReference type="AlphaFoldDB" id="A0A813IB87"/>
<dbReference type="InterPro" id="IPR015943">
    <property type="entry name" value="WD40/YVTN_repeat-like_dom_sf"/>
</dbReference>
<dbReference type="SUPFAM" id="SSF50978">
    <property type="entry name" value="WD40 repeat-like"/>
    <property type="match status" value="1"/>
</dbReference>
<proteinExistence type="predicted"/>
<dbReference type="PRINTS" id="PR00320">
    <property type="entry name" value="GPROTEINBRPT"/>
</dbReference>
<organism evidence="6 7">
    <name type="scientific">Polarella glacialis</name>
    <name type="common">Dinoflagellate</name>
    <dbReference type="NCBI Taxonomy" id="89957"/>
    <lineage>
        <taxon>Eukaryota</taxon>
        <taxon>Sar</taxon>
        <taxon>Alveolata</taxon>
        <taxon>Dinophyceae</taxon>
        <taxon>Suessiales</taxon>
        <taxon>Suessiaceae</taxon>
        <taxon>Polarella</taxon>
    </lineage>
</organism>
<evidence type="ECO:0000313" key="6">
    <source>
        <dbReference type="EMBL" id="CAE8648029.1"/>
    </source>
</evidence>
<gene>
    <name evidence="6" type="ORF">PGLA2088_LOCUS6199</name>
</gene>
<protein>
    <recommendedName>
        <fullName evidence="8">Target of rapamycin complex subunit LST8</fullName>
    </recommendedName>
</protein>
<dbReference type="EMBL" id="CAJNNW010006121">
    <property type="protein sequence ID" value="CAE8648029.1"/>
    <property type="molecule type" value="Genomic_DNA"/>
</dbReference>
<dbReference type="SMART" id="SM00320">
    <property type="entry name" value="WD40"/>
    <property type="match status" value="3"/>
</dbReference>
<dbReference type="InterPro" id="IPR020472">
    <property type="entry name" value="WD40_PAC1"/>
</dbReference>
<dbReference type="GO" id="GO:0005730">
    <property type="term" value="C:nucleolus"/>
    <property type="evidence" value="ECO:0007669"/>
    <property type="project" value="UniProtKB-SubCell"/>
</dbReference>
<dbReference type="Proteomes" id="UP000626109">
    <property type="component" value="Unassembled WGS sequence"/>
</dbReference>
<sequence>MMALLGFGTPTLGKRSAVPSTGRACFCFQLRAASEVAPETLLTASEDGTARVWGDLGQPAASELLSVQHSADSNVKVLCARFDASGLGILTAGSDGYVRFWSARTGAALRYVRHEASGPCSVRSVQEFLFRGKKLVLTAADDHTVRVWDEAGEEVERIELVSTASFAVSAPIDGRQIHVLTAGTDGAVVLWRHSDLRAQVSERQALGSPDAAWEKVLELQHSCSVQTARVYALSGAY</sequence>
<reference evidence="6" key="1">
    <citation type="submission" date="2021-02" db="EMBL/GenBank/DDBJ databases">
        <authorList>
            <person name="Dougan E. K."/>
            <person name="Rhodes N."/>
            <person name="Thang M."/>
            <person name="Chan C."/>
        </authorList>
    </citation>
    <scope>NUCLEOTIDE SEQUENCE</scope>
</reference>
<comment type="caution">
    <text evidence="6">The sequence shown here is derived from an EMBL/GenBank/DDBJ whole genome shotgun (WGS) entry which is preliminary data.</text>
</comment>
<keyword evidence="3" id="KW-0677">Repeat</keyword>
<comment type="subcellular location">
    <subcellularLocation>
        <location evidence="1">Nucleus</location>
        <location evidence="1">Nucleolus</location>
    </subcellularLocation>
</comment>